<comment type="caution">
    <text evidence="1">The sequence shown here is derived from an EMBL/GenBank/DDBJ whole genome shotgun (WGS) entry which is preliminary data.</text>
</comment>
<reference evidence="1" key="1">
    <citation type="submission" date="2021-06" db="EMBL/GenBank/DDBJ databases">
        <authorList>
            <person name="Kallberg Y."/>
            <person name="Tangrot J."/>
            <person name="Rosling A."/>
        </authorList>
    </citation>
    <scope>NUCLEOTIDE SEQUENCE</scope>
    <source>
        <strain evidence="1">28 12/20/2015</strain>
    </source>
</reference>
<protein>
    <submittedName>
        <fullName evidence="1">1924_t:CDS:1</fullName>
    </submittedName>
</protein>
<dbReference type="Proteomes" id="UP000789366">
    <property type="component" value="Unassembled WGS sequence"/>
</dbReference>
<organism evidence="1 2">
    <name type="scientific">Cetraspora pellucida</name>
    <dbReference type="NCBI Taxonomy" id="1433469"/>
    <lineage>
        <taxon>Eukaryota</taxon>
        <taxon>Fungi</taxon>
        <taxon>Fungi incertae sedis</taxon>
        <taxon>Mucoromycota</taxon>
        <taxon>Glomeromycotina</taxon>
        <taxon>Glomeromycetes</taxon>
        <taxon>Diversisporales</taxon>
        <taxon>Gigasporaceae</taxon>
        <taxon>Cetraspora</taxon>
    </lineage>
</organism>
<feature type="non-terminal residue" evidence="1">
    <location>
        <position position="1"/>
    </location>
</feature>
<name>A0ACA9QNI8_9GLOM</name>
<accession>A0ACA9QNI8</accession>
<proteinExistence type="predicted"/>
<evidence type="ECO:0000313" key="2">
    <source>
        <dbReference type="Proteomes" id="UP000789366"/>
    </source>
</evidence>
<dbReference type="EMBL" id="CAJVPW010044033">
    <property type="protein sequence ID" value="CAG8753252.1"/>
    <property type="molecule type" value="Genomic_DNA"/>
</dbReference>
<gene>
    <name evidence="1" type="ORF">SPELUC_LOCUS14631</name>
</gene>
<keyword evidence="2" id="KW-1185">Reference proteome</keyword>
<evidence type="ECO:0000313" key="1">
    <source>
        <dbReference type="EMBL" id="CAG8753252.1"/>
    </source>
</evidence>
<sequence>KTVLNLCPLFELFKEAINVKKMKNTLEVYPNFLSKKPITTLIYSSTMTRKMKDLRRNIKTLSRSGAQLLAIIWIFY</sequence>